<evidence type="ECO:0000256" key="5">
    <source>
        <dbReference type="ARBA" id="ARBA00023136"/>
    </source>
</evidence>
<comment type="caution">
    <text evidence="10">The sequence shown here is derived from an EMBL/GenBank/DDBJ whole genome shotgun (WGS) entry which is preliminary data.</text>
</comment>
<dbReference type="NCBIfam" id="TIGR04056">
    <property type="entry name" value="OMP_RagA_SusC"/>
    <property type="match status" value="1"/>
</dbReference>
<keyword evidence="4 7" id="KW-0812">Transmembrane</keyword>
<comment type="subcellular location">
    <subcellularLocation>
        <location evidence="1 7">Cell outer membrane</location>
        <topology evidence="1 7">Multi-pass membrane protein</topology>
    </subcellularLocation>
</comment>
<keyword evidence="6 7" id="KW-0998">Cell outer membrane</keyword>
<dbReference type="Proteomes" id="UP000451233">
    <property type="component" value="Unassembled WGS sequence"/>
</dbReference>
<dbReference type="Gene3D" id="2.60.40.1120">
    <property type="entry name" value="Carboxypeptidase-like, regulatory domain"/>
    <property type="match status" value="1"/>
</dbReference>
<reference evidence="10 11" key="1">
    <citation type="submission" date="2019-11" db="EMBL/GenBank/DDBJ databases">
        <title>Pedobacter sp. HMF7056 Genome sequencing and assembly.</title>
        <authorList>
            <person name="Kang H."/>
            <person name="Kim H."/>
            <person name="Joh K."/>
        </authorList>
    </citation>
    <scope>NUCLEOTIDE SEQUENCE [LARGE SCALE GENOMIC DNA]</scope>
    <source>
        <strain evidence="10 11">HMF7056</strain>
    </source>
</reference>
<evidence type="ECO:0000313" key="10">
    <source>
        <dbReference type="EMBL" id="MXV17755.1"/>
    </source>
</evidence>
<keyword evidence="3 7" id="KW-1134">Transmembrane beta strand</keyword>
<evidence type="ECO:0000256" key="2">
    <source>
        <dbReference type="ARBA" id="ARBA00022448"/>
    </source>
</evidence>
<keyword evidence="5 7" id="KW-0472">Membrane</keyword>
<sequence>MKKNLRMVMLFLCMIGINAYAQDRVVTGTVTDKADGIGLPGVSVVVKGTRQGSQTNAAGKFIITAPAGSKVLTITSLGYKSVDVDITDGPIVIALEPDAKNLSEVVVVGALGIERKAGALAYSVAKVSGEDVNAAHPNNLQNGLVGKVSGLNVSTVNNGVNASTRIDIRGIRSLTGNNQPLLVIDGLQTDLSYINSINPNDIADVTILKSASATALYGPEGVNGVFVVTTKKGKPNKAPQIQFGQTAYFEPVAYFPELQTKFGSGSGEDVFGDGAYDPIENQSWGPIYTGLEVGIGRDVNGKPAGTGVAGADYQKIIYSDNSQAKKDFFETGRTLQTDFSLTAGDNNSSYFFSFQNIKTTGTVPKDATYRRSLRLNADKTIGKFKIAGNIQYTNRKDETTSIGVYNLVINSPGSIPLSNYKNYQDPTSWAHHDRYFNDYYENPYEALDRSRTHFKNDKFVGGITMTFKPASWLTLTERPGLTLNNSTDHSTVGSIYYSAITKANAYFASSDKTGSVADGSAYGNKIQNELIANMDKKFGKFRTTLLVGNLIRDTYNKSVDVSGSNLAIPTLYNINSATGIPGANSSFSQTRNYAVYGQFDLNYKGFANIQFTGRNDWDSRLAKENRSFFYPGVNGALILSEMLPSIVDNKILNYAKISGGWSKAGNVNINAYSLDNTFGQSGSFPYGSLAGYTASGSLLNPNIKPEIVESMEVGTELSFFDGRAGFEGSYYIYNNDEQVIDISVSTATGFGSTKVNAAKFWNKGFDLDLKLIPVRTNSITWNLNATYSYNDSKVLSLYQGVDQLGIGNTAYVITGLPAYTHRISDWVRDPEGRVVVNSTTGLPSKAATTIIGDRVNPKHIIGVNTEVNYKAFSFSAVAEYRGGNYIYNDVGSSLTFTGIDRLSAINNRQKFVFPNSSYTLDGGKTYVANTDIAVNNANYAFLQGSTFRTLGTNYYVPADFWKLREVTLAYSVPAKLLAKTKYVKRATFALIGRNLLIIKSKANWWTDPEFSTTTGNPTGTTSISQTPPTRIFGANLNVTF</sequence>
<gene>
    <name evidence="10" type="ORF">GS398_20815</name>
</gene>
<name>A0A7K1Y395_9SPHI</name>
<dbReference type="InterPro" id="IPR036942">
    <property type="entry name" value="Beta-barrel_TonB_sf"/>
</dbReference>
<keyword evidence="2 7" id="KW-0813">Transport</keyword>
<dbReference type="GO" id="GO:0009279">
    <property type="term" value="C:cell outer membrane"/>
    <property type="evidence" value="ECO:0007669"/>
    <property type="project" value="UniProtKB-SubCell"/>
</dbReference>
<dbReference type="RefSeq" id="WP_160908765.1">
    <property type="nucleotide sequence ID" value="NZ_WVHS01000006.1"/>
</dbReference>
<evidence type="ECO:0000256" key="7">
    <source>
        <dbReference type="PROSITE-ProRule" id="PRU01360"/>
    </source>
</evidence>
<keyword evidence="11" id="KW-1185">Reference proteome</keyword>
<keyword evidence="8" id="KW-0732">Signal</keyword>
<accession>A0A7K1Y395</accession>
<comment type="similarity">
    <text evidence="7">Belongs to the TonB-dependent receptor family.</text>
</comment>
<evidence type="ECO:0000256" key="1">
    <source>
        <dbReference type="ARBA" id="ARBA00004571"/>
    </source>
</evidence>
<evidence type="ECO:0000313" key="11">
    <source>
        <dbReference type="Proteomes" id="UP000451233"/>
    </source>
</evidence>
<feature type="domain" description="TonB-dependent receptor plug" evidence="9">
    <location>
        <begin position="121"/>
        <end position="225"/>
    </location>
</feature>
<dbReference type="AlphaFoldDB" id="A0A7K1Y395"/>
<evidence type="ECO:0000256" key="8">
    <source>
        <dbReference type="SAM" id="SignalP"/>
    </source>
</evidence>
<evidence type="ECO:0000256" key="6">
    <source>
        <dbReference type="ARBA" id="ARBA00023237"/>
    </source>
</evidence>
<dbReference type="EMBL" id="WVHS01000006">
    <property type="protein sequence ID" value="MXV17755.1"/>
    <property type="molecule type" value="Genomic_DNA"/>
</dbReference>
<feature type="signal peptide" evidence="8">
    <location>
        <begin position="1"/>
        <end position="21"/>
    </location>
</feature>
<dbReference type="SUPFAM" id="SSF49464">
    <property type="entry name" value="Carboxypeptidase regulatory domain-like"/>
    <property type="match status" value="1"/>
</dbReference>
<dbReference type="InterPro" id="IPR012910">
    <property type="entry name" value="Plug_dom"/>
</dbReference>
<organism evidence="10 11">
    <name type="scientific">Hufsiella ginkgonis</name>
    <dbReference type="NCBI Taxonomy" id="2695274"/>
    <lineage>
        <taxon>Bacteria</taxon>
        <taxon>Pseudomonadati</taxon>
        <taxon>Bacteroidota</taxon>
        <taxon>Sphingobacteriia</taxon>
        <taxon>Sphingobacteriales</taxon>
        <taxon>Sphingobacteriaceae</taxon>
        <taxon>Hufsiella</taxon>
    </lineage>
</organism>
<dbReference type="Gene3D" id="2.170.130.10">
    <property type="entry name" value="TonB-dependent receptor, plug domain"/>
    <property type="match status" value="1"/>
</dbReference>
<dbReference type="InterPro" id="IPR023996">
    <property type="entry name" value="TonB-dep_OMP_SusC/RagA"/>
</dbReference>
<dbReference type="SUPFAM" id="SSF56935">
    <property type="entry name" value="Porins"/>
    <property type="match status" value="1"/>
</dbReference>
<dbReference type="InterPro" id="IPR039426">
    <property type="entry name" value="TonB-dep_rcpt-like"/>
</dbReference>
<evidence type="ECO:0000259" key="9">
    <source>
        <dbReference type="Pfam" id="PF07715"/>
    </source>
</evidence>
<dbReference type="Pfam" id="PF07715">
    <property type="entry name" value="Plug"/>
    <property type="match status" value="1"/>
</dbReference>
<evidence type="ECO:0000256" key="4">
    <source>
        <dbReference type="ARBA" id="ARBA00022692"/>
    </source>
</evidence>
<dbReference type="Pfam" id="PF13715">
    <property type="entry name" value="CarbopepD_reg_2"/>
    <property type="match status" value="1"/>
</dbReference>
<protein>
    <submittedName>
        <fullName evidence="10">SusC/RagA family TonB-linked outer membrane protein</fullName>
    </submittedName>
</protein>
<proteinExistence type="inferred from homology"/>
<dbReference type="PROSITE" id="PS52016">
    <property type="entry name" value="TONB_DEPENDENT_REC_3"/>
    <property type="match status" value="1"/>
</dbReference>
<dbReference type="InterPro" id="IPR037066">
    <property type="entry name" value="Plug_dom_sf"/>
</dbReference>
<evidence type="ECO:0000256" key="3">
    <source>
        <dbReference type="ARBA" id="ARBA00022452"/>
    </source>
</evidence>
<feature type="chain" id="PRO_5029804996" evidence="8">
    <location>
        <begin position="22"/>
        <end position="1040"/>
    </location>
</feature>
<dbReference type="InterPro" id="IPR008969">
    <property type="entry name" value="CarboxyPept-like_regulatory"/>
</dbReference>
<dbReference type="Gene3D" id="2.40.170.20">
    <property type="entry name" value="TonB-dependent receptor, beta-barrel domain"/>
    <property type="match status" value="1"/>
</dbReference>